<sequence length="241" mass="26108">MTGDPRLHNALRNLSQAGRVYVVLSTKGGVGKTTVAVLLALHASRRLKAGLMDADLTNPSTHILLGIDPSAVKYREEKGIEPYRINGLRYVTMAAYTGEKPLPLRGREAGEALRELLAIVKWGPLDILLIDTPPGVGDEHLDLLYSLKNIVRPLVVATPSVLSVRSVARLIQLLREAGYGWIGLVENMGSGVLQGEPLLQGADYLGYIPFTPGLEDCLRSRKEACVDPALLDTVVSRLLEA</sequence>
<dbReference type="RefSeq" id="WP_013561994.1">
    <property type="nucleotide sequence ID" value="NC_014961.1"/>
</dbReference>
<dbReference type="InterPro" id="IPR033756">
    <property type="entry name" value="YlxH/NBP35"/>
</dbReference>
<name>E8R8E6_DESM0</name>
<evidence type="ECO:0000256" key="1">
    <source>
        <dbReference type="ARBA" id="ARBA00022741"/>
    </source>
</evidence>
<keyword evidence="4" id="KW-1185">Reference proteome</keyword>
<reference evidence="3 4" key="2">
    <citation type="journal article" date="2011" name="Stand. Genomic Sci.">
        <title>Complete genome sequence of Desulfurococcus mucosus type strain (O7/1).</title>
        <authorList>
            <person name="Wirth R."/>
            <person name="Chertkov O."/>
            <person name="Held B."/>
            <person name="Lapidus A."/>
            <person name="Nolan M."/>
            <person name="Lucas S."/>
            <person name="Hammon N."/>
            <person name="Deshpande S."/>
            <person name="Cheng J.F."/>
            <person name="Tapia R."/>
            <person name="Han C."/>
            <person name="Goodwin L."/>
            <person name="Pitluck S."/>
            <person name="Liolios K."/>
            <person name="Ioanna P."/>
            <person name="Ivanova N."/>
            <person name="Mavromatis K."/>
            <person name="Mikhailova N."/>
            <person name="Pati A."/>
            <person name="Chen A."/>
            <person name="Palaniappan K."/>
            <person name="Land M."/>
            <person name="Hauser L."/>
            <person name="Chang Y.J."/>
            <person name="Jeffries C.D."/>
            <person name="Bilek Y."/>
            <person name="Hader T."/>
            <person name="Rohde M."/>
            <person name="Spring S."/>
            <person name="Sikorski J."/>
            <person name="Goker M."/>
            <person name="Woyke T."/>
            <person name="Bristow J."/>
            <person name="Eisen J.A."/>
            <person name="Markowitz V."/>
            <person name="Hugenholtz P."/>
            <person name="Kyrpides N.C."/>
            <person name="Klenk H.P."/>
        </authorList>
    </citation>
    <scope>NUCLEOTIDE SEQUENCE [LARGE SCALE GENOMIC DNA]</scope>
    <source>
        <strain evidence="4">ATCC 35584 / DSM 2162 / JCM 9187 / O7/1</strain>
    </source>
</reference>
<dbReference type="HOGENOM" id="CLU_024839_0_2_2"/>
<accession>E8R8E6</accession>
<dbReference type="SUPFAM" id="SSF52540">
    <property type="entry name" value="P-loop containing nucleoside triphosphate hydrolases"/>
    <property type="match status" value="1"/>
</dbReference>
<keyword evidence="2" id="KW-0067">ATP-binding</keyword>
<dbReference type="GO" id="GO:0051539">
    <property type="term" value="F:4 iron, 4 sulfur cluster binding"/>
    <property type="evidence" value="ECO:0007669"/>
    <property type="project" value="TreeGrafter"/>
</dbReference>
<dbReference type="Gene3D" id="3.40.50.300">
    <property type="entry name" value="P-loop containing nucleotide triphosphate hydrolases"/>
    <property type="match status" value="1"/>
</dbReference>
<dbReference type="GeneID" id="10153151"/>
<evidence type="ECO:0000313" key="3">
    <source>
        <dbReference type="EMBL" id="ADV64772.1"/>
    </source>
</evidence>
<dbReference type="AlphaFoldDB" id="E8R8E6"/>
<dbReference type="GO" id="GO:0005524">
    <property type="term" value="F:ATP binding"/>
    <property type="evidence" value="ECO:0007669"/>
    <property type="project" value="UniProtKB-KW"/>
</dbReference>
<dbReference type="EMBL" id="CP002363">
    <property type="protein sequence ID" value="ADV64772.1"/>
    <property type="molecule type" value="Genomic_DNA"/>
</dbReference>
<dbReference type="PANTHER" id="PTHR42961">
    <property type="entry name" value="IRON-SULFUR PROTEIN NUBPL"/>
    <property type="match status" value="1"/>
</dbReference>
<dbReference type="OrthoDB" id="85513at2157"/>
<dbReference type="eggNOG" id="arCOG00585">
    <property type="taxonomic scope" value="Archaea"/>
</dbReference>
<keyword evidence="1" id="KW-0547">Nucleotide-binding</keyword>
<dbReference type="GO" id="GO:0016226">
    <property type="term" value="P:iron-sulfur cluster assembly"/>
    <property type="evidence" value="ECO:0007669"/>
    <property type="project" value="InterPro"/>
</dbReference>
<protein>
    <submittedName>
        <fullName evidence="3">ATPase-like, ParA/MinD</fullName>
    </submittedName>
</protein>
<evidence type="ECO:0000256" key="2">
    <source>
        <dbReference type="ARBA" id="ARBA00022840"/>
    </source>
</evidence>
<gene>
    <name evidence="3" type="ordered locus">Desmu_0458</name>
</gene>
<dbReference type="PANTHER" id="PTHR42961:SF2">
    <property type="entry name" value="IRON-SULFUR PROTEIN NUBPL"/>
    <property type="match status" value="1"/>
</dbReference>
<dbReference type="Proteomes" id="UP000001068">
    <property type="component" value="Chromosome"/>
</dbReference>
<dbReference type="KEGG" id="dmu:Desmu_0458"/>
<proteinExistence type="predicted"/>
<evidence type="ECO:0000313" key="4">
    <source>
        <dbReference type="Proteomes" id="UP000001068"/>
    </source>
</evidence>
<dbReference type="InterPro" id="IPR044304">
    <property type="entry name" value="NUBPL-like"/>
</dbReference>
<dbReference type="InterPro" id="IPR027417">
    <property type="entry name" value="P-loop_NTPase"/>
</dbReference>
<dbReference type="Pfam" id="PF10609">
    <property type="entry name" value="ParA"/>
    <property type="match status" value="1"/>
</dbReference>
<dbReference type="STRING" id="765177.Desmu_0458"/>
<reference evidence="4" key="1">
    <citation type="submission" date="2010-11" db="EMBL/GenBank/DDBJ databases">
        <title>The complete genome of Desulfurococcus mucosus DSM 2162.</title>
        <authorList>
            <consortium name="US DOE Joint Genome Institute (JGI-PGF)"/>
            <person name="Lucas S."/>
            <person name="Copeland A."/>
            <person name="Lapidus A."/>
            <person name="Bruce D."/>
            <person name="Goodwin L."/>
            <person name="Pitluck S."/>
            <person name="Kyrpides N."/>
            <person name="Mavromatis K."/>
            <person name="Pagani I."/>
            <person name="Ivanova N."/>
            <person name="Ovchinnikova G."/>
            <person name="Chertkov O."/>
            <person name="Held B."/>
            <person name="Brettin T."/>
            <person name="Detter J.C."/>
            <person name="Tapia R."/>
            <person name="Han C."/>
            <person name="Land M."/>
            <person name="Hauser L."/>
            <person name="Markowitz V."/>
            <person name="Cheng J.-F."/>
            <person name="Hugenholtz P."/>
            <person name="Woyke T."/>
            <person name="Wu D."/>
            <person name="Wirth R."/>
            <person name="Bilek Y."/>
            <person name="Hader T."/>
            <person name="Klenk H.-P."/>
            <person name="Eisen J.A."/>
        </authorList>
    </citation>
    <scope>NUCLEOTIDE SEQUENCE [LARGE SCALE GENOMIC DNA]</scope>
    <source>
        <strain evidence="4">ATCC 35584 / DSM 2162 / JCM 9187 / O7/1</strain>
    </source>
</reference>
<organism evidence="3 4">
    <name type="scientific">Desulfurococcus mucosus (strain ATCC 35584 / DSM 2162 / JCM 9187 / O7/1)</name>
    <dbReference type="NCBI Taxonomy" id="765177"/>
    <lineage>
        <taxon>Archaea</taxon>
        <taxon>Thermoproteota</taxon>
        <taxon>Thermoprotei</taxon>
        <taxon>Desulfurococcales</taxon>
        <taxon>Desulfurococcaceae</taxon>
        <taxon>Desulfurococcus</taxon>
    </lineage>
</organism>